<proteinExistence type="predicted"/>
<gene>
    <name evidence="1" type="ORF">ACFSBW_16690</name>
</gene>
<protein>
    <submittedName>
        <fullName evidence="1">Uncharacterized protein</fullName>
    </submittedName>
</protein>
<dbReference type="Proteomes" id="UP001597052">
    <property type="component" value="Unassembled WGS sequence"/>
</dbReference>
<dbReference type="RefSeq" id="WP_256397092.1">
    <property type="nucleotide sequence ID" value="NZ_JANHDJ010000006.1"/>
</dbReference>
<keyword evidence="2" id="KW-1185">Reference proteome</keyword>
<organism evidence="1 2">
    <name type="scientific">Halohasta litorea</name>
    <dbReference type="NCBI Taxonomy" id="869891"/>
    <lineage>
        <taxon>Archaea</taxon>
        <taxon>Methanobacteriati</taxon>
        <taxon>Methanobacteriota</taxon>
        <taxon>Stenosarchaea group</taxon>
        <taxon>Halobacteria</taxon>
        <taxon>Halobacteriales</taxon>
        <taxon>Haloferacaceae</taxon>
        <taxon>Halohasta</taxon>
    </lineage>
</organism>
<dbReference type="EMBL" id="JBHUDM010000005">
    <property type="protein sequence ID" value="MFD1643514.1"/>
    <property type="molecule type" value="Genomic_DNA"/>
</dbReference>
<dbReference type="AlphaFoldDB" id="A0ABD6DEB1"/>
<name>A0ABD6DEB1_9EURY</name>
<evidence type="ECO:0000313" key="2">
    <source>
        <dbReference type="Proteomes" id="UP001597052"/>
    </source>
</evidence>
<evidence type="ECO:0000313" key="1">
    <source>
        <dbReference type="EMBL" id="MFD1643514.1"/>
    </source>
</evidence>
<accession>A0ABD6DEB1</accession>
<sequence>MNPAKTEYTIAVEEEVALEAFRNATSDGVNIRWVNIAPIHHRTTAPLDTKRATHEIIADMAALCEEWPEDETTLYWNLHIPDTDTLIDPLTSRSIRTPAVSHLQPPPAPIVTACQRWYDDDNEEIEGDSDGTLLKGFFIKTTIGQDGTVTDAELIAKYTEPSNSRAGLNSPPY</sequence>
<comment type="caution">
    <text evidence="1">The sequence shown here is derived from an EMBL/GenBank/DDBJ whole genome shotgun (WGS) entry which is preliminary data.</text>
</comment>
<reference evidence="1 2" key="1">
    <citation type="journal article" date="2019" name="Int. J. Syst. Evol. Microbiol.">
        <title>The Global Catalogue of Microorganisms (GCM) 10K type strain sequencing project: providing services to taxonomists for standard genome sequencing and annotation.</title>
        <authorList>
            <consortium name="The Broad Institute Genomics Platform"/>
            <consortium name="The Broad Institute Genome Sequencing Center for Infectious Disease"/>
            <person name="Wu L."/>
            <person name="Ma J."/>
        </authorList>
    </citation>
    <scope>NUCLEOTIDE SEQUENCE [LARGE SCALE GENOMIC DNA]</scope>
    <source>
        <strain evidence="1 2">CGMCC 1.10593</strain>
    </source>
</reference>